<keyword evidence="4" id="KW-0808">Transferase</keyword>
<keyword evidence="20" id="KW-1185">Reference proteome</keyword>
<evidence type="ECO:0000256" key="3">
    <source>
        <dbReference type="ARBA" id="ARBA00022676"/>
    </source>
</evidence>
<accession>A0ABN6XGA5</accession>
<evidence type="ECO:0000256" key="2">
    <source>
        <dbReference type="ARBA" id="ARBA00004752"/>
    </source>
</evidence>
<evidence type="ECO:0000256" key="14">
    <source>
        <dbReference type="ARBA" id="ARBA00041418"/>
    </source>
</evidence>
<comment type="pathway">
    <text evidence="2">Cell wall biogenesis; peptidoglycan biosynthesis.</text>
</comment>
<evidence type="ECO:0000313" key="20">
    <source>
        <dbReference type="Proteomes" id="UP001321475"/>
    </source>
</evidence>
<protein>
    <recommendedName>
        <fullName evidence="13">Probable peptidoglycan glycosyltransferase FtsW</fullName>
        <ecNumber evidence="15">2.4.99.28</ecNumber>
    </recommendedName>
    <alternativeName>
        <fullName evidence="14">Cell division protein FtsW</fullName>
    </alternativeName>
    <alternativeName>
        <fullName evidence="11">Cell wall polymerase</fullName>
    </alternativeName>
    <alternativeName>
        <fullName evidence="10">Peptidoglycan polymerase</fullName>
    </alternativeName>
</protein>
<dbReference type="EMBL" id="AP027729">
    <property type="protein sequence ID" value="BDZ43839.1"/>
    <property type="molecule type" value="Genomic_DNA"/>
</dbReference>
<evidence type="ECO:0000256" key="16">
    <source>
        <dbReference type="ARBA" id="ARBA00049902"/>
    </source>
</evidence>
<evidence type="ECO:0000256" key="13">
    <source>
        <dbReference type="ARBA" id="ARBA00041185"/>
    </source>
</evidence>
<comment type="similarity">
    <text evidence="12">Belongs to the SEDS family. FtsW subfamily.</text>
</comment>
<evidence type="ECO:0000256" key="17">
    <source>
        <dbReference type="ARBA" id="ARBA00049966"/>
    </source>
</evidence>
<evidence type="ECO:0000256" key="18">
    <source>
        <dbReference type="SAM" id="Phobius"/>
    </source>
</evidence>
<feature type="transmembrane region" description="Helical" evidence="18">
    <location>
        <begin position="59"/>
        <end position="81"/>
    </location>
</feature>
<dbReference type="Proteomes" id="UP001321475">
    <property type="component" value="Chromosome"/>
</dbReference>
<evidence type="ECO:0000256" key="9">
    <source>
        <dbReference type="ARBA" id="ARBA00023136"/>
    </source>
</evidence>
<evidence type="ECO:0000256" key="12">
    <source>
        <dbReference type="ARBA" id="ARBA00038053"/>
    </source>
</evidence>
<dbReference type="PANTHER" id="PTHR30474:SF2">
    <property type="entry name" value="PEPTIDOGLYCAN GLYCOSYLTRANSFERASE FTSW-RELATED"/>
    <property type="match status" value="1"/>
</dbReference>
<dbReference type="InterPro" id="IPR018365">
    <property type="entry name" value="Cell_cycle_FtsW-rel_CS"/>
</dbReference>
<sequence length="121" mass="12613">MLVLYAVLGLGMMRVIRRHPDPFVKITTAGIACWVVGQAMLNIGVVIGVFPVIGVPLPLMSAGGSALVATMLALGVVIAFARDEPGTREALAARPGVARRTVSVMAGAADRVRRVRLPRGG</sequence>
<proteinExistence type="inferred from homology"/>
<keyword evidence="9 18" id="KW-0472">Membrane</keyword>
<dbReference type="PANTHER" id="PTHR30474">
    <property type="entry name" value="CELL CYCLE PROTEIN"/>
    <property type="match status" value="1"/>
</dbReference>
<keyword evidence="5 18" id="KW-0812">Transmembrane</keyword>
<evidence type="ECO:0000256" key="1">
    <source>
        <dbReference type="ARBA" id="ARBA00004141"/>
    </source>
</evidence>
<evidence type="ECO:0000313" key="19">
    <source>
        <dbReference type="EMBL" id="BDZ43839.1"/>
    </source>
</evidence>
<keyword evidence="8 18" id="KW-1133">Transmembrane helix</keyword>
<evidence type="ECO:0000256" key="5">
    <source>
        <dbReference type="ARBA" id="ARBA00022692"/>
    </source>
</evidence>
<evidence type="ECO:0000256" key="7">
    <source>
        <dbReference type="ARBA" id="ARBA00022984"/>
    </source>
</evidence>
<dbReference type="InterPro" id="IPR001182">
    <property type="entry name" value="FtsW/RodA"/>
</dbReference>
<dbReference type="Pfam" id="PF01098">
    <property type="entry name" value="FTSW_RODA_SPOVE"/>
    <property type="match status" value="1"/>
</dbReference>
<organism evidence="19 20">
    <name type="scientific">Paraoerskovia sediminicola</name>
    <dbReference type="NCBI Taxonomy" id="1138587"/>
    <lineage>
        <taxon>Bacteria</taxon>
        <taxon>Bacillati</taxon>
        <taxon>Actinomycetota</taxon>
        <taxon>Actinomycetes</taxon>
        <taxon>Micrococcales</taxon>
        <taxon>Cellulomonadaceae</taxon>
        <taxon>Paraoerskovia</taxon>
    </lineage>
</organism>
<evidence type="ECO:0000256" key="6">
    <source>
        <dbReference type="ARBA" id="ARBA00022960"/>
    </source>
</evidence>
<evidence type="ECO:0000256" key="4">
    <source>
        <dbReference type="ARBA" id="ARBA00022679"/>
    </source>
</evidence>
<evidence type="ECO:0000256" key="8">
    <source>
        <dbReference type="ARBA" id="ARBA00022989"/>
    </source>
</evidence>
<keyword evidence="7" id="KW-0573">Peptidoglycan synthesis</keyword>
<reference evidence="20" key="1">
    <citation type="journal article" date="2019" name="Int. J. Syst. Evol. Microbiol.">
        <title>The Global Catalogue of Microorganisms (GCM) 10K type strain sequencing project: providing services to taxonomists for standard genome sequencing and annotation.</title>
        <authorList>
            <consortium name="The Broad Institute Genomics Platform"/>
            <consortium name="The Broad Institute Genome Sequencing Center for Infectious Disease"/>
            <person name="Wu L."/>
            <person name="Ma J."/>
        </authorList>
    </citation>
    <scope>NUCLEOTIDE SEQUENCE [LARGE SCALE GENOMIC DNA]</scope>
    <source>
        <strain evidence="20">NBRC 108565</strain>
    </source>
</reference>
<dbReference type="PROSITE" id="PS00428">
    <property type="entry name" value="FTSW_RODA_SPOVE"/>
    <property type="match status" value="1"/>
</dbReference>
<evidence type="ECO:0000256" key="10">
    <source>
        <dbReference type="ARBA" id="ARBA00032370"/>
    </source>
</evidence>
<comment type="subcellular location">
    <subcellularLocation>
        <location evidence="1">Membrane</location>
        <topology evidence="1">Multi-pass membrane protein</topology>
    </subcellularLocation>
</comment>
<comment type="catalytic activity">
    <reaction evidence="16">
        <text>[GlcNAc-(1-&gt;4)-Mur2Ac(oyl-L-Ala-gamma-D-Glu-L-Lys-D-Ala-D-Ala)](n)-di-trans,octa-cis-undecaprenyl diphosphate + beta-D-GlcNAc-(1-&gt;4)-Mur2Ac(oyl-L-Ala-gamma-D-Glu-L-Lys-D-Ala-D-Ala)-di-trans,octa-cis-undecaprenyl diphosphate = [GlcNAc-(1-&gt;4)-Mur2Ac(oyl-L-Ala-gamma-D-Glu-L-Lys-D-Ala-D-Ala)](n+1)-di-trans,octa-cis-undecaprenyl diphosphate + di-trans,octa-cis-undecaprenyl diphosphate + H(+)</text>
        <dbReference type="Rhea" id="RHEA:23708"/>
        <dbReference type="Rhea" id="RHEA-COMP:9602"/>
        <dbReference type="Rhea" id="RHEA-COMP:9603"/>
        <dbReference type="ChEBI" id="CHEBI:15378"/>
        <dbReference type="ChEBI" id="CHEBI:58405"/>
        <dbReference type="ChEBI" id="CHEBI:60033"/>
        <dbReference type="ChEBI" id="CHEBI:78435"/>
        <dbReference type="EC" id="2.4.99.28"/>
    </reaction>
</comment>
<keyword evidence="6" id="KW-0133">Cell shape</keyword>
<feature type="transmembrane region" description="Helical" evidence="18">
    <location>
        <begin position="23"/>
        <end position="53"/>
    </location>
</feature>
<name>A0ABN6XGA5_9CELL</name>
<dbReference type="EC" id="2.4.99.28" evidence="15"/>
<keyword evidence="3" id="KW-0328">Glycosyltransferase</keyword>
<comment type="function">
    <text evidence="17">Peptidoglycan polymerase that is essential for cell division.</text>
</comment>
<evidence type="ECO:0000256" key="11">
    <source>
        <dbReference type="ARBA" id="ARBA00033270"/>
    </source>
</evidence>
<gene>
    <name evidence="19" type="ORF">GCM10025865_31380</name>
</gene>
<evidence type="ECO:0000256" key="15">
    <source>
        <dbReference type="ARBA" id="ARBA00044770"/>
    </source>
</evidence>